<dbReference type="EMBL" id="JAVHNQ010000004">
    <property type="protein sequence ID" value="KAK6349557.1"/>
    <property type="molecule type" value="Genomic_DNA"/>
</dbReference>
<sequence>MKGIKKLVFVASLLADFVSVGLAVAIPRDGKEVVILGPPTQSIGGQQVWSDHNLITDGSLNATDPTPVLEARGLANLLDSRAAPNPTPTAFTSAEGKFSRDMIKITNDLRAIHGAPPLVWNKVLATYAARQAKRCKFEHSHGPYGENLAGGGPMNNPVWYQWLLYSEVKNYDWSKPGFSGATGHFTQLVWKGSKQMGCAWVAGCSNLAYQVWCEFTPAGNVSPNSNYETNVGRATRGIPPAPPSSDPHYR</sequence>
<gene>
    <name evidence="4" type="ORF">TWF696_005841</name>
</gene>
<dbReference type="GO" id="GO:0005576">
    <property type="term" value="C:extracellular region"/>
    <property type="evidence" value="ECO:0007669"/>
    <property type="project" value="InterPro"/>
</dbReference>
<dbReference type="Proteomes" id="UP001375240">
    <property type="component" value="Unassembled WGS sequence"/>
</dbReference>
<protein>
    <recommendedName>
        <fullName evidence="3">SCP domain-containing protein</fullName>
    </recommendedName>
</protein>
<dbReference type="PROSITE" id="PS01009">
    <property type="entry name" value="CRISP_1"/>
    <property type="match status" value="1"/>
</dbReference>
<dbReference type="PANTHER" id="PTHR10334">
    <property type="entry name" value="CYSTEINE-RICH SECRETORY PROTEIN-RELATED"/>
    <property type="match status" value="1"/>
</dbReference>
<evidence type="ECO:0000256" key="2">
    <source>
        <dbReference type="SAM" id="SignalP"/>
    </source>
</evidence>
<proteinExistence type="predicted"/>
<dbReference type="SMART" id="SM00198">
    <property type="entry name" value="SCP"/>
    <property type="match status" value="1"/>
</dbReference>
<keyword evidence="5" id="KW-1185">Reference proteome</keyword>
<name>A0AAV9UUI4_9PEZI</name>
<feature type="compositionally biased region" description="Pro residues" evidence="1">
    <location>
        <begin position="239"/>
        <end position="250"/>
    </location>
</feature>
<evidence type="ECO:0000259" key="3">
    <source>
        <dbReference type="SMART" id="SM00198"/>
    </source>
</evidence>
<dbReference type="SUPFAM" id="SSF55797">
    <property type="entry name" value="PR-1-like"/>
    <property type="match status" value="1"/>
</dbReference>
<dbReference type="Pfam" id="PF00188">
    <property type="entry name" value="CAP"/>
    <property type="match status" value="1"/>
</dbReference>
<dbReference type="PRINTS" id="PR00837">
    <property type="entry name" value="V5TPXLIKE"/>
</dbReference>
<comment type="caution">
    <text evidence="4">The sequence shown here is derived from an EMBL/GenBank/DDBJ whole genome shotgun (WGS) entry which is preliminary data.</text>
</comment>
<feature type="region of interest" description="Disordered" evidence="1">
    <location>
        <begin position="230"/>
        <end position="250"/>
    </location>
</feature>
<evidence type="ECO:0000256" key="1">
    <source>
        <dbReference type="SAM" id="MobiDB-lite"/>
    </source>
</evidence>
<dbReference type="Gene3D" id="3.40.33.10">
    <property type="entry name" value="CAP"/>
    <property type="match status" value="1"/>
</dbReference>
<dbReference type="InterPro" id="IPR018244">
    <property type="entry name" value="Allrgn_V5/Tpx1_CS"/>
</dbReference>
<evidence type="ECO:0000313" key="4">
    <source>
        <dbReference type="EMBL" id="KAK6349557.1"/>
    </source>
</evidence>
<dbReference type="InterPro" id="IPR014044">
    <property type="entry name" value="CAP_dom"/>
</dbReference>
<dbReference type="InterPro" id="IPR035940">
    <property type="entry name" value="CAP_sf"/>
</dbReference>
<dbReference type="InterPro" id="IPR001283">
    <property type="entry name" value="CRISP-related"/>
</dbReference>
<feature type="chain" id="PRO_5043934075" description="SCP domain-containing protein" evidence="2">
    <location>
        <begin position="24"/>
        <end position="250"/>
    </location>
</feature>
<evidence type="ECO:0000313" key="5">
    <source>
        <dbReference type="Proteomes" id="UP001375240"/>
    </source>
</evidence>
<dbReference type="AlphaFoldDB" id="A0AAV9UUI4"/>
<feature type="domain" description="SCP" evidence="3">
    <location>
        <begin position="97"/>
        <end position="223"/>
    </location>
</feature>
<accession>A0AAV9UUI4</accession>
<feature type="signal peptide" evidence="2">
    <location>
        <begin position="1"/>
        <end position="23"/>
    </location>
</feature>
<organism evidence="4 5">
    <name type="scientific">Orbilia brochopaga</name>
    <dbReference type="NCBI Taxonomy" id="3140254"/>
    <lineage>
        <taxon>Eukaryota</taxon>
        <taxon>Fungi</taxon>
        <taxon>Dikarya</taxon>
        <taxon>Ascomycota</taxon>
        <taxon>Pezizomycotina</taxon>
        <taxon>Orbiliomycetes</taxon>
        <taxon>Orbiliales</taxon>
        <taxon>Orbiliaceae</taxon>
        <taxon>Orbilia</taxon>
    </lineage>
</organism>
<reference evidence="4 5" key="1">
    <citation type="submission" date="2019-10" db="EMBL/GenBank/DDBJ databases">
        <authorList>
            <person name="Palmer J.M."/>
        </authorList>
    </citation>
    <scope>NUCLEOTIDE SEQUENCE [LARGE SCALE GENOMIC DNA]</scope>
    <source>
        <strain evidence="4 5">TWF696</strain>
    </source>
</reference>
<keyword evidence="2" id="KW-0732">Signal</keyword>